<feature type="compositionally biased region" description="Low complexity" evidence="6">
    <location>
        <begin position="573"/>
        <end position="583"/>
    </location>
</feature>
<feature type="compositionally biased region" description="Basic residues" evidence="6">
    <location>
        <begin position="853"/>
        <end position="866"/>
    </location>
</feature>
<feature type="compositionally biased region" description="Basic and acidic residues" evidence="6">
    <location>
        <begin position="562"/>
        <end position="572"/>
    </location>
</feature>
<evidence type="ECO:0000256" key="5">
    <source>
        <dbReference type="ARBA" id="ARBA00022801"/>
    </source>
</evidence>
<dbReference type="PROSITE" id="PS50235">
    <property type="entry name" value="USP_3"/>
    <property type="match status" value="1"/>
</dbReference>
<keyword evidence="4" id="KW-0645">Protease</keyword>
<dbReference type="GO" id="GO:0004843">
    <property type="term" value="F:cysteine-type deubiquitinase activity"/>
    <property type="evidence" value="ECO:0007669"/>
    <property type="project" value="UniProtKB-EC"/>
</dbReference>
<keyword evidence="9" id="KW-1185">Reference proteome</keyword>
<evidence type="ECO:0000259" key="7">
    <source>
        <dbReference type="PROSITE" id="PS50235"/>
    </source>
</evidence>
<feature type="region of interest" description="Disordered" evidence="6">
    <location>
        <begin position="544"/>
        <end position="944"/>
    </location>
</feature>
<dbReference type="Gene3D" id="3.90.70.10">
    <property type="entry name" value="Cysteine proteinases"/>
    <property type="match status" value="1"/>
</dbReference>
<keyword evidence="5 8" id="KW-0378">Hydrolase</keyword>
<evidence type="ECO:0000256" key="1">
    <source>
        <dbReference type="ARBA" id="ARBA00000707"/>
    </source>
</evidence>
<feature type="compositionally biased region" description="Basic and acidic residues" evidence="6">
    <location>
        <begin position="614"/>
        <end position="626"/>
    </location>
</feature>
<dbReference type="eggNOG" id="KOG1864">
    <property type="taxonomic scope" value="Eukaryota"/>
</dbReference>
<dbReference type="CDD" id="cd02663">
    <property type="entry name" value="Peptidase_C19G"/>
    <property type="match status" value="1"/>
</dbReference>
<dbReference type="GeneID" id="6005791"/>
<dbReference type="SUPFAM" id="SSF54001">
    <property type="entry name" value="Cysteine proteinases"/>
    <property type="match status" value="1"/>
</dbReference>
<feature type="compositionally biased region" description="Pro residues" evidence="6">
    <location>
        <begin position="434"/>
        <end position="443"/>
    </location>
</feature>
<proteinExistence type="inferred from homology"/>
<dbReference type="PANTHER" id="PTHR24006:SF733">
    <property type="entry name" value="RE52890P"/>
    <property type="match status" value="1"/>
</dbReference>
<dbReference type="GO" id="GO:0005829">
    <property type="term" value="C:cytosol"/>
    <property type="evidence" value="ECO:0007669"/>
    <property type="project" value="TreeGrafter"/>
</dbReference>
<feature type="compositionally biased region" description="Basic and acidic residues" evidence="6">
    <location>
        <begin position="686"/>
        <end position="697"/>
    </location>
</feature>
<feature type="region of interest" description="Disordered" evidence="6">
    <location>
        <begin position="13"/>
        <end position="37"/>
    </location>
</feature>
<accession>A8N3B7</accession>
<feature type="compositionally biased region" description="Basic and acidic residues" evidence="6">
    <location>
        <begin position="771"/>
        <end position="784"/>
    </location>
</feature>
<evidence type="ECO:0000256" key="3">
    <source>
        <dbReference type="ARBA" id="ARBA00012759"/>
    </source>
</evidence>
<dbReference type="KEGG" id="cci:CC1G_00541"/>
<dbReference type="PANTHER" id="PTHR24006">
    <property type="entry name" value="UBIQUITIN CARBOXYL-TERMINAL HYDROLASE"/>
    <property type="match status" value="1"/>
</dbReference>
<dbReference type="VEuPathDB" id="FungiDB:CC1G_00541"/>
<feature type="compositionally biased region" description="Polar residues" evidence="6">
    <location>
        <begin position="891"/>
        <end position="901"/>
    </location>
</feature>
<feature type="compositionally biased region" description="Pro residues" evidence="6">
    <location>
        <begin position="591"/>
        <end position="601"/>
    </location>
</feature>
<name>A8N3B7_COPC7</name>
<dbReference type="PROSITE" id="PS00973">
    <property type="entry name" value="USP_2"/>
    <property type="match status" value="1"/>
</dbReference>
<dbReference type="Proteomes" id="UP000001861">
    <property type="component" value="Unassembled WGS sequence"/>
</dbReference>
<dbReference type="STRING" id="240176.A8N3B7"/>
<feature type="region of interest" description="Disordered" evidence="6">
    <location>
        <begin position="63"/>
        <end position="121"/>
    </location>
</feature>
<feature type="domain" description="USP" evidence="7">
    <location>
        <begin position="40"/>
        <end position="422"/>
    </location>
</feature>
<feature type="compositionally biased region" description="Low complexity" evidence="6">
    <location>
        <begin position="725"/>
        <end position="762"/>
    </location>
</feature>
<dbReference type="InterPro" id="IPR050164">
    <property type="entry name" value="Peptidase_C19"/>
</dbReference>
<dbReference type="GO" id="GO:0005634">
    <property type="term" value="C:nucleus"/>
    <property type="evidence" value="ECO:0007669"/>
    <property type="project" value="TreeGrafter"/>
</dbReference>
<dbReference type="OMA" id="TINFCMM"/>
<dbReference type="InterPro" id="IPR001394">
    <property type="entry name" value="Peptidase_C19_UCH"/>
</dbReference>
<sequence>MARSKWISFAAQHALNKDSQKSAQPDQPAPSPPPAEVKKFGLENALYFCTPFRDLMLQASDSSAPQDCPAIPIASTVNGLGNKHQSRPRQPERKQSTSVIPTESTVGSASQPSATPIPPSPPTLFSALRSLFIHIATQPGDKGTVAPKAFIDKLKELNDIFRSTMHQDAHEFLNYLLNRIVEEMEVERKQTRGSVQGEDLSGSIATLGSKAPPTLASSTSGTNARDATLVHRLFEGILTSETRCLTCETVSSRDESFLDLSIDIEQNSSVTACLRQFSASEMLCNRNKFFCDACCDLQEAEKRMKIKKLPNVLALHLKRFKYQEDLGRYIKLTYRVAFPMDLRLFNTVDDMEDADRLYHLFAIVVHIGNGPHHGHYISIIKNCGTWFVFDDDNVYSIPESDIPKYFGDSNSGSAYVLYYQADDIDLVSLGVQLPEPPEPPPTQEPATDISAGLKPPITLATHVVGHPPGLEPYPPISEELDAQDASTTLPAQSLIPEKPTTQLTPVNVTVIPDTADQSPPQPAVSSPSTTRFGNFLNTLRRAPSASLAKANISATTSTSTTDSRRSVSDRSPRLSASSPSLSVGEDNHSQTPPPPVPPLPPNILTTAPPTPHTNGEDKEKPKKEGKGWFGKRKSFKAVSKTPTTDSPTAVLPPSPNRRTTEERPPPPTPSNSNWFRPFGSSQRDSQTSDHGRSRDTLPEGSQSEHLTPRNGHASGGGLSPYDDIPSTPASTSSSLNSAPVNSPGFSSLRASAPPSTSSSSGSVPKKHNYHHGADRHSSSHDQHKPKNSRSSSPSNDNRQRPFPSSKKSGDFDRSLPPLPHTPPTTYLNPSSSTENGHLIPFYSEPEPITSNGYHHHYHQYNVHHNHHQEGGQHSATSQSAPPTSFPEALHQRSTTLPPTSIASSVGANTSSGSNSSSTSGIRKATRKLSLTAPMLGFGRSKDKK</sequence>
<organism evidence="8 9">
    <name type="scientific">Coprinopsis cinerea (strain Okayama-7 / 130 / ATCC MYA-4618 / FGSC 9003)</name>
    <name type="common">Inky cap fungus</name>
    <name type="synonym">Hormographiella aspergillata</name>
    <dbReference type="NCBI Taxonomy" id="240176"/>
    <lineage>
        <taxon>Eukaryota</taxon>
        <taxon>Fungi</taxon>
        <taxon>Dikarya</taxon>
        <taxon>Basidiomycota</taxon>
        <taxon>Agaricomycotina</taxon>
        <taxon>Agaricomycetes</taxon>
        <taxon>Agaricomycetidae</taxon>
        <taxon>Agaricales</taxon>
        <taxon>Agaricineae</taxon>
        <taxon>Psathyrellaceae</taxon>
        <taxon>Coprinopsis</taxon>
    </lineage>
</organism>
<reference evidence="8 9" key="1">
    <citation type="journal article" date="2010" name="Proc. Natl. Acad. Sci. U.S.A.">
        <title>Insights into evolution of multicellular fungi from the assembled chromosomes of the mushroom Coprinopsis cinerea (Coprinus cinereus).</title>
        <authorList>
            <person name="Stajich J.E."/>
            <person name="Wilke S.K."/>
            <person name="Ahren D."/>
            <person name="Au C.H."/>
            <person name="Birren B.W."/>
            <person name="Borodovsky M."/>
            <person name="Burns C."/>
            <person name="Canback B."/>
            <person name="Casselton L.A."/>
            <person name="Cheng C.K."/>
            <person name="Deng J."/>
            <person name="Dietrich F.S."/>
            <person name="Fargo D.C."/>
            <person name="Farman M.L."/>
            <person name="Gathman A.C."/>
            <person name="Goldberg J."/>
            <person name="Guigo R."/>
            <person name="Hoegger P.J."/>
            <person name="Hooker J.B."/>
            <person name="Huggins A."/>
            <person name="James T.Y."/>
            <person name="Kamada T."/>
            <person name="Kilaru S."/>
            <person name="Kodira C."/>
            <person name="Kues U."/>
            <person name="Kupfer D."/>
            <person name="Kwan H.S."/>
            <person name="Lomsadze A."/>
            <person name="Li W."/>
            <person name="Lilly W.W."/>
            <person name="Ma L.J."/>
            <person name="Mackey A.J."/>
            <person name="Manning G."/>
            <person name="Martin F."/>
            <person name="Muraguchi H."/>
            <person name="Natvig D.O."/>
            <person name="Palmerini H."/>
            <person name="Ramesh M.A."/>
            <person name="Rehmeyer C.J."/>
            <person name="Roe B.A."/>
            <person name="Shenoy N."/>
            <person name="Stanke M."/>
            <person name="Ter-Hovhannisyan V."/>
            <person name="Tunlid A."/>
            <person name="Velagapudi R."/>
            <person name="Vision T.J."/>
            <person name="Zeng Q."/>
            <person name="Zolan M.E."/>
            <person name="Pukkila P.J."/>
        </authorList>
    </citation>
    <scope>NUCLEOTIDE SEQUENCE [LARGE SCALE GENOMIC DNA]</scope>
    <source>
        <strain evidence="9">Okayama-7 / 130 / ATCC MYA-4618 / FGSC 9003</strain>
    </source>
</reference>
<dbReference type="Pfam" id="PF00443">
    <property type="entry name" value="UCH"/>
    <property type="match status" value="1"/>
</dbReference>
<evidence type="ECO:0000256" key="2">
    <source>
        <dbReference type="ARBA" id="ARBA00009085"/>
    </source>
</evidence>
<dbReference type="GO" id="GO:0016579">
    <property type="term" value="P:protein deubiquitination"/>
    <property type="evidence" value="ECO:0007669"/>
    <property type="project" value="InterPro"/>
</dbReference>
<protein>
    <recommendedName>
        <fullName evidence="3">ubiquitinyl hydrolase 1</fullName>
        <ecNumber evidence="3">3.4.19.12</ecNumber>
    </recommendedName>
</protein>
<feature type="region of interest" description="Disordered" evidence="6">
    <location>
        <begin position="432"/>
        <end position="452"/>
    </location>
</feature>
<feature type="compositionally biased region" description="Low complexity" evidence="6">
    <location>
        <begin position="902"/>
        <end position="919"/>
    </location>
</feature>
<evidence type="ECO:0000256" key="6">
    <source>
        <dbReference type="SAM" id="MobiDB-lite"/>
    </source>
</evidence>
<dbReference type="GO" id="GO:0006508">
    <property type="term" value="P:proteolysis"/>
    <property type="evidence" value="ECO:0007669"/>
    <property type="project" value="UniProtKB-KW"/>
</dbReference>
<comment type="catalytic activity">
    <reaction evidence="1">
        <text>Thiol-dependent hydrolysis of ester, thioester, amide, peptide and isopeptide bonds formed by the C-terminal Gly of ubiquitin (a 76-residue protein attached to proteins as an intracellular targeting signal).</text>
        <dbReference type="EC" id="3.4.19.12"/>
    </reaction>
</comment>
<evidence type="ECO:0000313" key="8">
    <source>
        <dbReference type="EMBL" id="EAU92322.2"/>
    </source>
</evidence>
<dbReference type="HOGENOM" id="CLU_012584_0_0_1"/>
<dbReference type="AlphaFoldDB" id="A8N3B7"/>
<feature type="compositionally biased region" description="Polar residues" evidence="6">
    <location>
        <begin position="871"/>
        <end position="882"/>
    </location>
</feature>
<comment type="similarity">
    <text evidence="2">Belongs to the peptidase C19 family.</text>
</comment>
<evidence type="ECO:0000256" key="4">
    <source>
        <dbReference type="ARBA" id="ARBA00022670"/>
    </source>
</evidence>
<dbReference type="InterPro" id="IPR018200">
    <property type="entry name" value="USP_CS"/>
</dbReference>
<comment type="caution">
    <text evidence="8">The sequence shown here is derived from an EMBL/GenBank/DDBJ whole genome shotgun (WGS) entry which is preliminary data.</text>
</comment>
<evidence type="ECO:0000313" key="9">
    <source>
        <dbReference type="Proteomes" id="UP000001861"/>
    </source>
</evidence>
<feature type="compositionally biased region" description="Polar residues" evidence="6">
    <location>
        <begin position="96"/>
        <end position="107"/>
    </location>
</feature>
<dbReference type="OrthoDB" id="27652at2759"/>
<dbReference type="InParanoid" id="A8N3B7"/>
<gene>
    <name evidence="8" type="ORF">CC1G_00541</name>
</gene>
<dbReference type="RefSeq" id="XP_001829362.2">
    <property type="nucleotide sequence ID" value="XM_001829310.2"/>
</dbReference>
<dbReference type="InterPro" id="IPR038765">
    <property type="entry name" value="Papain-like_cys_pep_sf"/>
</dbReference>
<dbReference type="EMBL" id="AACS02000001">
    <property type="protein sequence ID" value="EAU92322.2"/>
    <property type="molecule type" value="Genomic_DNA"/>
</dbReference>
<feature type="region of interest" description="Disordered" evidence="6">
    <location>
        <begin position="511"/>
        <end position="532"/>
    </location>
</feature>
<dbReference type="EC" id="3.4.19.12" evidence="3"/>
<dbReference type="InterPro" id="IPR028889">
    <property type="entry name" value="USP"/>
</dbReference>